<protein>
    <submittedName>
        <fullName evidence="1">Uncharacterized protein</fullName>
    </submittedName>
</protein>
<evidence type="ECO:0000313" key="2">
    <source>
        <dbReference type="Proteomes" id="UP001283361"/>
    </source>
</evidence>
<dbReference type="EMBL" id="JAWDGP010003622">
    <property type="protein sequence ID" value="KAK3772524.1"/>
    <property type="molecule type" value="Genomic_DNA"/>
</dbReference>
<dbReference type="AlphaFoldDB" id="A0AAE0ZN64"/>
<reference evidence="1" key="1">
    <citation type="journal article" date="2023" name="G3 (Bethesda)">
        <title>A reference genome for the long-term kleptoplast-retaining sea slug Elysia crispata morphotype clarki.</title>
        <authorList>
            <person name="Eastman K.E."/>
            <person name="Pendleton A.L."/>
            <person name="Shaikh M.A."/>
            <person name="Suttiyut T."/>
            <person name="Ogas R."/>
            <person name="Tomko P."/>
            <person name="Gavelis G."/>
            <person name="Widhalm J.R."/>
            <person name="Wisecaver J.H."/>
        </authorList>
    </citation>
    <scope>NUCLEOTIDE SEQUENCE</scope>
    <source>
        <strain evidence="1">ECLA1</strain>
    </source>
</reference>
<accession>A0AAE0ZN64</accession>
<sequence>MSLDLELAFSPLPTPSASPQALGGSFNLGDLSVKGVTCVAIPLLITFLKSQECAALSIWRDKTGHSDLLFLAKIRGWTAGNEDQHQNPDPIRAAALRILTLYKPLL</sequence>
<gene>
    <name evidence="1" type="ORF">RRG08_043739</name>
</gene>
<keyword evidence="2" id="KW-1185">Reference proteome</keyword>
<name>A0AAE0ZN64_9GAST</name>
<evidence type="ECO:0000313" key="1">
    <source>
        <dbReference type="EMBL" id="KAK3772524.1"/>
    </source>
</evidence>
<organism evidence="1 2">
    <name type="scientific">Elysia crispata</name>
    <name type="common">lettuce slug</name>
    <dbReference type="NCBI Taxonomy" id="231223"/>
    <lineage>
        <taxon>Eukaryota</taxon>
        <taxon>Metazoa</taxon>
        <taxon>Spiralia</taxon>
        <taxon>Lophotrochozoa</taxon>
        <taxon>Mollusca</taxon>
        <taxon>Gastropoda</taxon>
        <taxon>Heterobranchia</taxon>
        <taxon>Euthyneura</taxon>
        <taxon>Panpulmonata</taxon>
        <taxon>Sacoglossa</taxon>
        <taxon>Placobranchoidea</taxon>
        <taxon>Plakobranchidae</taxon>
        <taxon>Elysia</taxon>
    </lineage>
</organism>
<proteinExistence type="predicted"/>
<dbReference type="Proteomes" id="UP001283361">
    <property type="component" value="Unassembled WGS sequence"/>
</dbReference>
<comment type="caution">
    <text evidence="1">The sequence shown here is derived from an EMBL/GenBank/DDBJ whole genome shotgun (WGS) entry which is preliminary data.</text>
</comment>